<dbReference type="Pfam" id="PF10693">
    <property type="entry name" value="DUF2499"/>
    <property type="match status" value="1"/>
</dbReference>
<reference evidence="2" key="2">
    <citation type="submission" date="2023-04" db="EMBL/GenBank/DDBJ databases">
        <authorList>
            <person name="Bruccoleri R.E."/>
            <person name="Oakeley E.J."/>
            <person name="Faust A.-M."/>
            <person name="Dessus-Babus S."/>
            <person name="Altorfer M."/>
            <person name="Burckhardt D."/>
            <person name="Oertli M."/>
            <person name="Naumann U."/>
            <person name="Petersen F."/>
            <person name="Wong J."/>
        </authorList>
    </citation>
    <scope>NUCLEOTIDE SEQUENCE</scope>
    <source>
        <strain evidence="2">GSM-AAB239-AS_SAM_17_03QT</strain>
        <tissue evidence="2">Leaf</tissue>
    </source>
</reference>
<reference evidence="2" key="1">
    <citation type="journal article" date="2023" name="GigaByte">
        <title>Genome assembly of the bearded iris, Iris pallida Lam.</title>
        <authorList>
            <person name="Bruccoleri R.E."/>
            <person name="Oakeley E.J."/>
            <person name="Faust A.M.E."/>
            <person name="Altorfer M."/>
            <person name="Dessus-Babus S."/>
            <person name="Burckhardt D."/>
            <person name="Oertli M."/>
            <person name="Naumann U."/>
            <person name="Petersen F."/>
            <person name="Wong J."/>
        </authorList>
    </citation>
    <scope>NUCLEOTIDE SEQUENCE</scope>
    <source>
        <strain evidence="2">GSM-AAB239-AS_SAM_17_03QT</strain>
    </source>
</reference>
<evidence type="ECO:0000313" key="3">
    <source>
        <dbReference type="Proteomes" id="UP001140949"/>
    </source>
</evidence>
<protein>
    <submittedName>
        <fullName evidence="2">Uncharacterized protein</fullName>
    </submittedName>
</protein>
<proteinExistence type="predicted"/>
<feature type="transmembrane region" description="Helical" evidence="1">
    <location>
        <begin position="42"/>
        <end position="64"/>
    </location>
</feature>
<dbReference type="InterPro" id="IPR019634">
    <property type="entry name" value="Uncharacterised_Ycf49"/>
</dbReference>
<feature type="transmembrane region" description="Helical" evidence="1">
    <location>
        <begin position="76"/>
        <end position="96"/>
    </location>
</feature>
<keyword evidence="1" id="KW-1133">Transmembrane helix</keyword>
<name>A0AAX6EUW9_IRIPA</name>
<keyword evidence="1" id="KW-0812">Transmembrane</keyword>
<dbReference type="PANTHER" id="PTHR33833">
    <property type="entry name" value="NUCLEOLAR-LIKE PROTEIN-RELATED"/>
    <property type="match status" value="1"/>
</dbReference>
<gene>
    <name evidence="2" type="ORF">M6B38_170730</name>
</gene>
<dbReference type="AlphaFoldDB" id="A0AAX6EUW9"/>
<organism evidence="2 3">
    <name type="scientific">Iris pallida</name>
    <name type="common">Sweet iris</name>
    <dbReference type="NCBI Taxonomy" id="29817"/>
    <lineage>
        <taxon>Eukaryota</taxon>
        <taxon>Viridiplantae</taxon>
        <taxon>Streptophyta</taxon>
        <taxon>Embryophyta</taxon>
        <taxon>Tracheophyta</taxon>
        <taxon>Spermatophyta</taxon>
        <taxon>Magnoliopsida</taxon>
        <taxon>Liliopsida</taxon>
        <taxon>Asparagales</taxon>
        <taxon>Iridaceae</taxon>
        <taxon>Iridoideae</taxon>
        <taxon>Irideae</taxon>
        <taxon>Iris</taxon>
    </lineage>
</organism>
<sequence>MATHYTVAAACHRPLLSFHSSSSSRKPSSSKTKKNHSSFSSAILLAAGAAAGVAFAPAAALAALEEPANALSLPTWAIHVSSVVEWIAAMVLVWQYGDKSGLQTWKGLSWGMVLTVYRRLCLPGYNGNSPSVATLHTAGTGRSSVALQRTWPLTSRMEEEDSNNRCQKFGIKALLLLMFHFLAVHYVHAHGISFITQSLSTY</sequence>
<evidence type="ECO:0000256" key="1">
    <source>
        <dbReference type="SAM" id="Phobius"/>
    </source>
</evidence>
<keyword evidence="3" id="KW-1185">Reference proteome</keyword>
<dbReference type="EMBL" id="JANAVB010033820">
    <property type="protein sequence ID" value="KAJ6807555.1"/>
    <property type="molecule type" value="Genomic_DNA"/>
</dbReference>
<accession>A0AAX6EUW9</accession>
<comment type="caution">
    <text evidence="2">The sequence shown here is derived from an EMBL/GenBank/DDBJ whole genome shotgun (WGS) entry which is preliminary data.</text>
</comment>
<dbReference type="Proteomes" id="UP001140949">
    <property type="component" value="Unassembled WGS sequence"/>
</dbReference>
<dbReference type="PANTHER" id="PTHR33833:SF3">
    <property type="entry name" value="YCF49-LIKE PROTEIN"/>
    <property type="match status" value="1"/>
</dbReference>
<keyword evidence="1" id="KW-0472">Membrane</keyword>
<evidence type="ECO:0000313" key="2">
    <source>
        <dbReference type="EMBL" id="KAJ6807555.1"/>
    </source>
</evidence>
<feature type="transmembrane region" description="Helical" evidence="1">
    <location>
        <begin position="173"/>
        <end position="195"/>
    </location>
</feature>